<keyword evidence="2 4" id="KW-0238">DNA-binding</keyword>
<keyword evidence="3 4" id="KW-0804">Transcription</keyword>
<reference evidence="6" key="1">
    <citation type="submission" date="2020-06" db="EMBL/GenBank/DDBJ databases">
        <authorList>
            <person name="Li T."/>
            <person name="Hu X."/>
            <person name="Zhang T."/>
            <person name="Song X."/>
            <person name="Zhang H."/>
            <person name="Dai N."/>
            <person name="Sheng W."/>
            <person name="Hou X."/>
            <person name="Wei L."/>
        </authorList>
    </citation>
    <scope>NUCLEOTIDE SEQUENCE</scope>
    <source>
        <strain evidence="6">3651</strain>
        <tissue evidence="6">Leaf</tissue>
    </source>
</reference>
<comment type="function">
    <text evidence="4">Transcription factor that specifically binds AT-rich DNA sequences related to the nuclear matrix attachment regions (MARs).</text>
</comment>
<evidence type="ECO:0000256" key="3">
    <source>
        <dbReference type="ARBA" id="ARBA00023163"/>
    </source>
</evidence>
<sequence>MTPDSICLPSASGTISSVEIFIPASRGGGQFTIIYLNGSHTYDEKRGGKICLLSVQLANADGRFFGGAVAGSLVAAGPTQLIIATFRQKLRHQLNIRPHRFPSPNPKREATVLIPSQTEQRKTTDSKRKGILVIHPPIVPDPSAVTNHEMAMNGPDRVSRAALQPSSARVAIPGAEGVRNDE</sequence>
<comment type="caution">
    <text evidence="6">The sequence shown here is derived from an EMBL/GenBank/DDBJ whole genome shotgun (WGS) entry which is preliminary data.</text>
</comment>
<keyword evidence="7" id="KW-1185">Reference proteome</keyword>
<dbReference type="InterPro" id="IPR005175">
    <property type="entry name" value="PPC_dom"/>
</dbReference>
<gene>
    <name evidence="6" type="ORF">Salat_1202300</name>
</gene>
<dbReference type="GO" id="GO:0005634">
    <property type="term" value="C:nucleus"/>
    <property type="evidence" value="ECO:0007669"/>
    <property type="project" value="UniProtKB-SubCell"/>
</dbReference>
<organism evidence="6 7">
    <name type="scientific">Sesamum alatum</name>
    <dbReference type="NCBI Taxonomy" id="300844"/>
    <lineage>
        <taxon>Eukaryota</taxon>
        <taxon>Viridiplantae</taxon>
        <taxon>Streptophyta</taxon>
        <taxon>Embryophyta</taxon>
        <taxon>Tracheophyta</taxon>
        <taxon>Spermatophyta</taxon>
        <taxon>Magnoliopsida</taxon>
        <taxon>eudicotyledons</taxon>
        <taxon>Gunneridae</taxon>
        <taxon>Pentapetalae</taxon>
        <taxon>asterids</taxon>
        <taxon>lamiids</taxon>
        <taxon>Lamiales</taxon>
        <taxon>Pedaliaceae</taxon>
        <taxon>Sesamum</taxon>
    </lineage>
</organism>
<dbReference type="Gene3D" id="3.30.1330.80">
    <property type="entry name" value="Hypothetical protein, similar to alpha- acetolactate decarboxylase, domain 2"/>
    <property type="match status" value="1"/>
</dbReference>
<evidence type="ECO:0000256" key="4">
    <source>
        <dbReference type="RuleBase" id="RU367031"/>
    </source>
</evidence>
<proteinExistence type="predicted"/>
<comment type="domain">
    <text evidence="4">The PPC domain mediates interactions between AHL proteins.</text>
</comment>
<evidence type="ECO:0000256" key="1">
    <source>
        <dbReference type="ARBA" id="ARBA00023015"/>
    </source>
</evidence>
<dbReference type="SUPFAM" id="SSF117856">
    <property type="entry name" value="AF0104/ALDC/Ptd012-like"/>
    <property type="match status" value="1"/>
</dbReference>
<evidence type="ECO:0000313" key="7">
    <source>
        <dbReference type="Proteomes" id="UP001293254"/>
    </source>
</evidence>
<name>A0AAE1YFB2_9LAMI</name>
<evidence type="ECO:0000313" key="6">
    <source>
        <dbReference type="EMBL" id="KAK4429023.1"/>
    </source>
</evidence>
<comment type="subcellular location">
    <subcellularLocation>
        <location evidence="4">Nucleus</location>
    </subcellularLocation>
</comment>
<feature type="domain" description="PPC" evidence="5">
    <location>
        <begin position="3"/>
        <end position="87"/>
    </location>
</feature>
<dbReference type="AlphaFoldDB" id="A0AAE1YFB2"/>
<evidence type="ECO:0000256" key="2">
    <source>
        <dbReference type="ARBA" id="ARBA00023125"/>
    </source>
</evidence>
<reference evidence="6" key="2">
    <citation type="journal article" date="2024" name="Plant">
        <title>Genomic evolution and insights into agronomic trait innovations of Sesamum species.</title>
        <authorList>
            <person name="Miao H."/>
            <person name="Wang L."/>
            <person name="Qu L."/>
            <person name="Liu H."/>
            <person name="Sun Y."/>
            <person name="Le M."/>
            <person name="Wang Q."/>
            <person name="Wei S."/>
            <person name="Zheng Y."/>
            <person name="Lin W."/>
            <person name="Duan Y."/>
            <person name="Cao H."/>
            <person name="Xiong S."/>
            <person name="Wang X."/>
            <person name="Wei L."/>
            <person name="Li C."/>
            <person name="Ma Q."/>
            <person name="Ju M."/>
            <person name="Zhao R."/>
            <person name="Li G."/>
            <person name="Mu C."/>
            <person name="Tian Q."/>
            <person name="Mei H."/>
            <person name="Zhang T."/>
            <person name="Gao T."/>
            <person name="Zhang H."/>
        </authorList>
    </citation>
    <scope>NUCLEOTIDE SEQUENCE</scope>
    <source>
        <strain evidence="6">3651</strain>
    </source>
</reference>
<dbReference type="PANTHER" id="PTHR31500:SF96">
    <property type="entry name" value="AT-HOOK MOTIF NUCLEAR-LOCALIZED PROTEIN 7"/>
    <property type="match status" value="1"/>
</dbReference>
<dbReference type="EMBL" id="JACGWO010000004">
    <property type="protein sequence ID" value="KAK4429023.1"/>
    <property type="molecule type" value="Genomic_DNA"/>
</dbReference>
<dbReference type="Pfam" id="PF03479">
    <property type="entry name" value="PCC"/>
    <property type="match status" value="1"/>
</dbReference>
<dbReference type="PANTHER" id="PTHR31500">
    <property type="entry name" value="AT-HOOK MOTIF NUCLEAR-LOCALIZED PROTEIN 9"/>
    <property type="match status" value="1"/>
</dbReference>
<accession>A0AAE1YFB2</accession>
<dbReference type="GO" id="GO:0003680">
    <property type="term" value="F:minor groove of adenine-thymine-rich DNA binding"/>
    <property type="evidence" value="ECO:0007669"/>
    <property type="project" value="UniProtKB-UniRule"/>
</dbReference>
<dbReference type="Proteomes" id="UP001293254">
    <property type="component" value="Unassembled WGS sequence"/>
</dbReference>
<evidence type="ECO:0000259" key="5">
    <source>
        <dbReference type="Pfam" id="PF03479"/>
    </source>
</evidence>
<dbReference type="InterPro" id="IPR039605">
    <property type="entry name" value="AHL"/>
</dbReference>
<keyword evidence="1 4" id="KW-0805">Transcription regulation</keyword>
<keyword evidence="4" id="KW-0539">Nucleus</keyword>
<dbReference type="CDD" id="cd11378">
    <property type="entry name" value="DUF296"/>
    <property type="match status" value="1"/>
</dbReference>
<protein>
    <recommendedName>
        <fullName evidence="4">AT-hook motif nuclear-localized protein</fullName>
    </recommendedName>
</protein>